<evidence type="ECO:0000256" key="1">
    <source>
        <dbReference type="SAM" id="Coils"/>
    </source>
</evidence>
<dbReference type="EMBL" id="JACHLP010000003">
    <property type="protein sequence ID" value="MBB4843375.1"/>
    <property type="molecule type" value="Genomic_DNA"/>
</dbReference>
<reference evidence="2 3" key="1">
    <citation type="submission" date="2020-08" db="EMBL/GenBank/DDBJ databases">
        <title>Functional genomics of gut bacteria from endangered species of beetles.</title>
        <authorList>
            <person name="Carlos-Shanley C."/>
        </authorList>
    </citation>
    <scope>NUCLEOTIDE SEQUENCE [LARGE SCALE GENOMIC DNA]</scope>
    <source>
        <strain evidence="2 3">S00239</strain>
    </source>
</reference>
<dbReference type="SUPFAM" id="SSF158855">
    <property type="entry name" value="Lipase chaperone-like"/>
    <property type="match status" value="1"/>
</dbReference>
<evidence type="ECO:0000313" key="3">
    <source>
        <dbReference type="Proteomes" id="UP000562027"/>
    </source>
</evidence>
<keyword evidence="1" id="KW-0175">Coiled coil</keyword>
<name>A0A840L9D8_9BURK</name>
<organism evidence="2 3">
    <name type="scientific">Roseateles oligotrophus</name>
    <dbReference type="NCBI Taxonomy" id="1769250"/>
    <lineage>
        <taxon>Bacteria</taxon>
        <taxon>Pseudomonadati</taxon>
        <taxon>Pseudomonadota</taxon>
        <taxon>Betaproteobacteria</taxon>
        <taxon>Burkholderiales</taxon>
        <taxon>Sphaerotilaceae</taxon>
        <taxon>Roseateles</taxon>
    </lineage>
</organism>
<sequence length="302" mass="32609">MKQAPQASGRQRLSLGLSVLGLGLLGGLWCWSPLSEASHEAVQLKVHADTEPSAAAAPSVGLARPMPPASSAFADWLHQHSVLRGTELDGGWGLGANGDLQPSLALRRRFDYLLQLQGQRSLDEIGAYLRELAGQQLSVANAEAVMAVWRPYLQLQQSRWRHSVNPQDPSTLAPALAEQQEARRRLLGPAWAHAFYGEDEGQVAALIQASAEAGGQPARSAELIDRSRLDAAALGRLQEEEAAQARWQARLKAAAAQLQALRQDSQLSELQRRQAIQALIEQSFEGSERLRARALLGAGGPP</sequence>
<accession>A0A840L9D8</accession>
<dbReference type="Proteomes" id="UP000562027">
    <property type="component" value="Unassembled WGS sequence"/>
</dbReference>
<evidence type="ECO:0000313" key="2">
    <source>
        <dbReference type="EMBL" id="MBB4843375.1"/>
    </source>
</evidence>
<proteinExistence type="predicted"/>
<feature type="coiled-coil region" evidence="1">
    <location>
        <begin position="237"/>
        <end position="271"/>
    </location>
</feature>
<protein>
    <submittedName>
        <fullName evidence="2">Lipase chaperone LimK</fullName>
    </submittedName>
</protein>
<dbReference type="RefSeq" id="WP_184298570.1">
    <property type="nucleotide sequence ID" value="NZ_JACHLP010000003.1"/>
</dbReference>
<keyword evidence="3" id="KW-1185">Reference proteome</keyword>
<dbReference type="AlphaFoldDB" id="A0A840L9D8"/>
<comment type="caution">
    <text evidence="2">The sequence shown here is derived from an EMBL/GenBank/DDBJ whole genome shotgun (WGS) entry which is preliminary data.</text>
</comment>
<gene>
    <name evidence="2" type="ORF">HNP55_001894</name>
</gene>